<feature type="non-terminal residue" evidence="2">
    <location>
        <position position="57"/>
    </location>
</feature>
<organism evidence="2 3">
    <name type="scientific">Actinomadura adrarensis</name>
    <dbReference type="NCBI Taxonomy" id="1819600"/>
    <lineage>
        <taxon>Bacteria</taxon>
        <taxon>Bacillati</taxon>
        <taxon>Actinomycetota</taxon>
        <taxon>Actinomycetes</taxon>
        <taxon>Streptosporangiales</taxon>
        <taxon>Thermomonosporaceae</taxon>
        <taxon>Actinomadura</taxon>
    </lineage>
</organism>
<dbReference type="SUPFAM" id="SSF141130">
    <property type="entry name" value="Acetamidase/Formamidase-like"/>
    <property type="match status" value="1"/>
</dbReference>
<evidence type="ECO:0000313" key="3">
    <source>
        <dbReference type="Proteomes" id="UP001597083"/>
    </source>
</evidence>
<gene>
    <name evidence="2" type="ORF">ACFQ07_00525</name>
</gene>
<dbReference type="EMBL" id="JBHTIR010000078">
    <property type="protein sequence ID" value="MFD0850717.1"/>
    <property type="molecule type" value="Genomic_DNA"/>
</dbReference>
<feature type="region of interest" description="Disordered" evidence="1">
    <location>
        <begin position="1"/>
        <end position="26"/>
    </location>
</feature>
<comment type="caution">
    <text evidence="2">The sequence shown here is derived from an EMBL/GenBank/DDBJ whole genome shotgun (WGS) entry which is preliminary data.</text>
</comment>
<keyword evidence="3" id="KW-1185">Reference proteome</keyword>
<evidence type="ECO:0000313" key="2">
    <source>
        <dbReference type="EMBL" id="MFD0850717.1"/>
    </source>
</evidence>
<feature type="compositionally biased region" description="Basic and acidic residues" evidence="1">
    <location>
        <begin position="1"/>
        <end position="10"/>
    </location>
</feature>
<protein>
    <submittedName>
        <fullName evidence="2">Acetamidase/formamidase family protein</fullName>
    </submittedName>
</protein>
<dbReference type="Gene3D" id="2.60.120.580">
    <property type="entry name" value="Acetamidase/Formamidase-like domains"/>
    <property type="match status" value="1"/>
</dbReference>
<dbReference type="Pfam" id="PF03069">
    <property type="entry name" value="FmdA_AmdA"/>
    <property type="match status" value="1"/>
</dbReference>
<sequence>MAVHEIRINPEKPLAGEPGTGHNRWHPGIAPVVRCAPGDEVVMETRDAFDGQFGPSS</sequence>
<dbReference type="InterPro" id="IPR004304">
    <property type="entry name" value="FmdA_AmdA"/>
</dbReference>
<proteinExistence type="predicted"/>
<evidence type="ECO:0000256" key="1">
    <source>
        <dbReference type="SAM" id="MobiDB-lite"/>
    </source>
</evidence>
<dbReference type="Proteomes" id="UP001597083">
    <property type="component" value="Unassembled WGS sequence"/>
</dbReference>
<accession>A0ABW3CA85</accession>
<reference evidence="3" key="1">
    <citation type="journal article" date="2019" name="Int. J. Syst. Evol. Microbiol.">
        <title>The Global Catalogue of Microorganisms (GCM) 10K type strain sequencing project: providing services to taxonomists for standard genome sequencing and annotation.</title>
        <authorList>
            <consortium name="The Broad Institute Genomics Platform"/>
            <consortium name="The Broad Institute Genome Sequencing Center for Infectious Disease"/>
            <person name="Wu L."/>
            <person name="Ma J."/>
        </authorList>
    </citation>
    <scope>NUCLEOTIDE SEQUENCE [LARGE SCALE GENOMIC DNA]</scope>
    <source>
        <strain evidence="3">JCM 31696</strain>
    </source>
</reference>
<name>A0ABW3CA85_9ACTN</name>